<evidence type="ECO:0000313" key="2">
    <source>
        <dbReference type="Proteomes" id="UP001164746"/>
    </source>
</evidence>
<name>A0ABY7FUG9_MYAAR</name>
<evidence type="ECO:0000313" key="1">
    <source>
        <dbReference type="EMBL" id="WAR25792.1"/>
    </source>
</evidence>
<proteinExistence type="predicted"/>
<keyword evidence="2" id="KW-1185">Reference proteome</keyword>
<reference evidence="1" key="1">
    <citation type="submission" date="2022-11" db="EMBL/GenBank/DDBJ databases">
        <title>Centuries of genome instability and evolution in soft-shell clam transmissible cancer (bioRxiv).</title>
        <authorList>
            <person name="Hart S.F.M."/>
            <person name="Yonemitsu M.A."/>
            <person name="Giersch R.M."/>
            <person name="Beal B.F."/>
            <person name="Arriagada G."/>
            <person name="Davis B.W."/>
            <person name="Ostrander E.A."/>
            <person name="Goff S.P."/>
            <person name="Metzger M.J."/>
        </authorList>
    </citation>
    <scope>NUCLEOTIDE SEQUENCE</scope>
    <source>
        <strain evidence="1">MELC-2E11</strain>
        <tissue evidence="1">Siphon/mantle</tissue>
    </source>
</reference>
<gene>
    <name evidence="1" type="ORF">MAR_011496</name>
</gene>
<sequence>MLPYLLKSNPKDQTWTNPHPYMVVVAYDATSTNCTNSVMLKSSSQFGEKVCVRIVIDETERSDSCCPGTPVNDISKVFSVATLFNYNFFDNVTFAPGVIVTRLRNEEFMFLCLSHANHLFHVGNNSQLEFFVTSLIA</sequence>
<protein>
    <submittedName>
        <fullName evidence="1">Uncharacterized protein</fullName>
    </submittedName>
</protein>
<dbReference type="Proteomes" id="UP001164746">
    <property type="component" value="Chromosome 14"/>
</dbReference>
<dbReference type="EMBL" id="CP111025">
    <property type="protein sequence ID" value="WAR25792.1"/>
    <property type="molecule type" value="Genomic_DNA"/>
</dbReference>
<accession>A0ABY7FUG9</accession>
<organism evidence="1 2">
    <name type="scientific">Mya arenaria</name>
    <name type="common">Soft-shell clam</name>
    <dbReference type="NCBI Taxonomy" id="6604"/>
    <lineage>
        <taxon>Eukaryota</taxon>
        <taxon>Metazoa</taxon>
        <taxon>Spiralia</taxon>
        <taxon>Lophotrochozoa</taxon>
        <taxon>Mollusca</taxon>
        <taxon>Bivalvia</taxon>
        <taxon>Autobranchia</taxon>
        <taxon>Heteroconchia</taxon>
        <taxon>Euheterodonta</taxon>
        <taxon>Imparidentia</taxon>
        <taxon>Neoheterodontei</taxon>
        <taxon>Myida</taxon>
        <taxon>Myoidea</taxon>
        <taxon>Myidae</taxon>
        <taxon>Mya</taxon>
    </lineage>
</organism>